<dbReference type="Proteomes" id="UP001472677">
    <property type="component" value="Unassembled WGS sequence"/>
</dbReference>
<keyword evidence="3" id="KW-1185">Reference proteome</keyword>
<proteinExistence type="predicted"/>
<evidence type="ECO:0000313" key="3">
    <source>
        <dbReference type="Proteomes" id="UP001472677"/>
    </source>
</evidence>
<dbReference type="EMBL" id="JBBPBM010000007">
    <property type="protein sequence ID" value="KAK8574812.1"/>
    <property type="molecule type" value="Genomic_DNA"/>
</dbReference>
<name>A0ABR2F995_9ROSI</name>
<protein>
    <submittedName>
        <fullName evidence="2">Uncharacterized protein</fullName>
    </submittedName>
</protein>
<evidence type="ECO:0000313" key="2">
    <source>
        <dbReference type="EMBL" id="KAK8574812.1"/>
    </source>
</evidence>
<sequence length="225" mass="25267">MQSLREGHGDATCKLNKSKVDGKIIIVSKARFPDPESRRVLVDDKVGNKSRSYDSGNNVRNEVRVQSVLDSSSPLGSSLWGITFSAEPRKRPEQSHAFSRENVSGYEHENVLTINNVALVNNTKYGVLRPFKYFNYLLEEDGFTELVISNIQHSIKGNRRVGVLKPLKNSKQAIKEWIVKQKALMFFITYDLQNCGQKPPPTAPESCKESFFGPSEECKESAEGV</sequence>
<feature type="region of interest" description="Disordered" evidence="1">
    <location>
        <begin position="199"/>
        <end position="225"/>
    </location>
</feature>
<evidence type="ECO:0000256" key="1">
    <source>
        <dbReference type="SAM" id="MobiDB-lite"/>
    </source>
</evidence>
<reference evidence="2 3" key="1">
    <citation type="journal article" date="2024" name="G3 (Bethesda)">
        <title>Genome assembly of Hibiscus sabdariffa L. provides insights into metabolisms of medicinal natural products.</title>
        <authorList>
            <person name="Kim T."/>
        </authorList>
    </citation>
    <scope>NUCLEOTIDE SEQUENCE [LARGE SCALE GENOMIC DNA]</scope>
    <source>
        <strain evidence="2">TK-2024</strain>
        <tissue evidence="2">Old leaves</tissue>
    </source>
</reference>
<accession>A0ABR2F995</accession>
<organism evidence="2 3">
    <name type="scientific">Hibiscus sabdariffa</name>
    <name type="common">roselle</name>
    <dbReference type="NCBI Taxonomy" id="183260"/>
    <lineage>
        <taxon>Eukaryota</taxon>
        <taxon>Viridiplantae</taxon>
        <taxon>Streptophyta</taxon>
        <taxon>Embryophyta</taxon>
        <taxon>Tracheophyta</taxon>
        <taxon>Spermatophyta</taxon>
        <taxon>Magnoliopsida</taxon>
        <taxon>eudicotyledons</taxon>
        <taxon>Gunneridae</taxon>
        <taxon>Pentapetalae</taxon>
        <taxon>rosids</taxon>
        <taxon>malvids</taxon>
        <taxon>Malvales</taxon>
        <taxon>Malvaceae</taxon>
        <taxon>Malvoideae</taxon>
        <taxon>Hibiscus</taxon>
    </lineage>
</organism>
<gene>
    <name evidence="2" type="ORF">V6N12_062490</name>
</gene>
<comment type="caution">
    <text evidence="2">The sequence shown here is derived from an EMBL/GenBank/DDBJ whole genome shotgun (WGS) entry which is preliminary data.</text>
</comment>
<feature type="compositionally biased region" description="Basic and acidic residues" evidence="1">
    <location>
        <begin position="216"/>
        <end position="225"/>
    </location>
</feature>